<dbReference type="Proteomes" id="UP001189429">
    <property type="component" value="Unassembled WGS sequence"/>
</dbReference>
<feature type="region of interest" description="Disordered" evidence="1">
    <location>
        <begin position="144"/>
        <end position="215"/>
    </location>
</feature>
<feature type="compositionally biased region" description="Gly residues" evidence="1">
    <location>
        <begin position="47"/>
        <end position="62"/>
    </location>
</feature>
<proteinExistence type="predicted"/>
<keyword evidence="3" id="KW-1185">Reference proteome</keyword>
<accession>A0ABN9WY48</accession>
<feature type="compositionally biased region" description="Low complexity" evidence="1">
    <location>
        <begin position="201"/>
        <end position="215"/>
    </location>
</feature>
<evidence type="ECO:0000313" key="2">
    <source>
        <dbReference type="EMBL" id="CAK0890562.1"/>
    </source>
</evidence>
<organism evidence="2 3">
    <name type="scientific">Prorocentrum cordatum</name>
    <dbReference type="NCBI Taxonomy" id="2364126"/>
    <lineage>
        <taxon>Eukaryota</taxon>
        <taxon>Sar</taxon>
        <taxon>Alveolata</taxon>
        <taxon>Dinophyceae</taxon>
        <taxon>Prorocentrales</taxon>
        <taxon>Prorocentraceae</taxon>
        <taxon>Prorocentrum</taxon>
    </lineage>
</organism>
<reference evidence="2" key="1">
    <citation type="submission" date="2023-10" db="EMBL/GenBank/DDBJ databases">
        <authorList>
            <person name="Chen Y."/>
            <person name="Shah S."/>
            <person name="Dougan E. K."/>
            <person name="Thang M."/>
            <person name="Chan C."/>
        </authorList>
    </citation>
    <scope>NUCLEOTIDE SEQUENCE [LARGE SCALE GENOMIC DNA]</scope>
</reference>
<protein>
    <submittedName>
        <fullName evidence="2">Uncharacterized protein</fullName>
    </submittedName>
</protein>
<comment type="caution">
    <text evidence="2">The sequence shown here is derived from an EMBL/GenBank/DDBJ whole genome shotgun (WGS) entry which is preliminary data.</text>
</comment>
<gene>
    <name evidence="2" type="ORF">PCOR1329_LOCUS70762</name>
</gene>
<evidence type="ECO:0000256" key="1">
    <source>
        <dbReference type="SAM" id="MobiDB-lite"/>
    </source>
</evidence>
<name>A0ABN9WY48_9DINO</name>
<sequence>MPSFAGDSLHPVSEQRPRPVLAWAEASSVAPAPRQPSTPRVARGRPCGVGHGGAVPGPGGLGPNRIRRPHSLRAPQGSAPVALEDLPNTRRLDMRIREPRMGSRTSRRLLAGAFAPPELLPGVELASGGAVGNQASDIEATCVQDLPSPGQNISRRPPVFDERERIPCSLLGPSRFGREPAEPARPGEGVPGQARPRLATRSLSARGGRRLASSS</sequence>
<evidence type="ECO:0000313" key="3">
    <source>
        <dbReference type="Proteomes" id="UP001189429"/>
    </source>
</evidence>
<feature type="region of interest" description="Disordered" evidence="1">
    <location>
        <begin position="25"/>
        <end position="80"/>
    </location>
</feature>
<dbReference type="EMBL" id="CAUYUJ010019370">
    <property type="protein sequence ID" value="CAK0890562.1"/>
    <property type="molecule type" value="Genomic_DNA"/>
</dbReference>